<keyword evidence="12" id="KW-1185">Reference proteome</keyword>
<dbReference type="SUPFAM" id="SSF53597">
    <property type="entry name" value="Dihydrofolate reductase-like"/>
    <property type="match status" value="1"/>
</dbReference>
<sequence length="165" mass="18412">MIISAIVAVSENQVIGKEGHLPWHLSQDLKRFKAITSGHSIVLGRKNYEDIGRPLPNRTNYVLSRNGNFQAPGCIVCHSLEAAIATAEKNGESELFIIGGAYVYAEAMPLVQKLYLTRVHATIDGDVKMPSLGENWELESEEFCTKSEKDDFDCTFQVLKRTTMH</sequence>
<evidence type="ECO:0000256" key="5">
    <source>
        <dbReference type="ARBA" id="ARBA00022857"/>
    </source>
</evidence>
<evidence type="ECO:0000256" key="6">
    <source>
        <dbReference type="ARBA" id="ARBA00023002"/>
    </source>
</evidence>
<dbReference type="EMBL" id="QGHD01000028">
    <property type="protein sequence ID" value="PWK93335.1"/>
    <property type="molecule type" value="Genomic_DNA"/>
</dbReference>
<evidence type="ECO:0000256" key="4">
    <source>
        <dbReference type="ARBA" id="ARBA00022563"/>
    </source>
</evidence>
<dbReference type="Proteomes" id="UP000245523">
    <property type="component" value="Unassembled WGS sequence"/>
</dbReference>
<proteinExistence type="inferred from homology"/>
<evidence type="ECO:0000259" key="10">
    <source>
        <dbReference type="PROSITE" id="PS51330"/>
    </source>
</evidence>
<name>A0ABX5LIG0_9BACT</name>
<dbReference type="InterPro" id="IPR017925">
    <property type="entry name" value="DHFR_CS"/>
</dbReference>
<dbReference type="Gene3D" id="3.40.430.10">
    <property type="entry name" value="Dihydrofolate Reductase, subunit A"/>
    <property type="match status" value="1"/>
</dbReference>
<feature type="domain" description="DHFR" evidence="10">
    <location>
        <begin position="2"/>
        <end position="161"/>
    </location>
</feature>
<comment type="function">
    <text evidence="7 8">Key enzyme in folate metabolism. Catalyzes an essential reaction for de novo glycine and purine synthesis, and for DNA precursor synthesis.</text>
</comment>
<organism evidence="11 12">
    <name type="scientific">Hallerella porci</name>
    <dbReference type="NCBI Taxonomy" id="1945871"/>
    <lineage>
        <taxon>Bacteria</taxon>
        <taxon>Pseudomonadati</taxon>
        <taxon>Fibrobacterota</taxon>
        <taxon>Fibrobacteria</taxon>
        <taxon>Fibrobacterales</taxon>
        <taxon>Fibrobacteraceae</taxon>
        <taxon>Hallerella</taxon>
    </lineage>
</organism>
<evidence type="ECO:0000313" key="12">
    <source>
        <dbReference type="Proteomes" id="UP000245523"/>
    </source>
</evidence>
<dbReference type="PROSITE" id="PS51330">
    <property type="entry name" value="DHFR_2"/>
    <property type="match status" value="1"/>
</dbReference>
<dbReference type="PIRSF" id="PIRSF000194">
    <property type="entry name" value="DHFR"/>
    <property type="match status" value="1"/>
</dbReference>
<keyword evidence="4 8" id="KW-0554">One-carbon metabolism</keyword>
<gene>
    <name evidence="11" type="ORF">B0H50_12815</name>
</gene>
<dbReference type="PROSITE" id="PS00075">
    <property type="entry name" value="DHFR_1"/>
    <property type="match status" value="1"/>
</dbReference>
<dbReference type="PRINTS" id="PR00070">
    <property type="entry name" value="DHFR"/>
</dbReference>
<reference evidence="11 12" key="1">
    <citation type="submission" date="2018-05" db="EMBL/GenBank/DDBJ databases">
        <title>Animal gut microbial communities from fecal samples from Wisconsin, USA.</title>
        <authorList>
            <person name="Neumann A."/>
        </authorList>
    </citation>
    <scope>NUCLEOTIDE SEQUENCE [LARGE SCALE GENOMIC DNA]</scope>
    <source>
        <strain evidence="11 12">UWS4</strain>
    </source>
</reference>
<protein>
    <recommendedName>
        <fullName evidence="3 8">Dihydrofolate reductase</fullName>
        <ecNumber evidence="3 8">1.5.1.3</ecNumber>
    </recommendedName>
</protein>
<dbReference type="RefSeq" id="WP_106199907.1">
    <property type="nucleotide sequence ID" value="NZ_JAXEIU010000036.1"/>
</dbReference>
<dbReference type="InterPro" id="IPR012259">
    <property type="entry name" value="DHFR"/>
</dbReference>
<dbReference type="CDD" id="cd00209">
    <property type="entry name" value="DHFR"/>
    <property type="match status" value="1"/>
</dbReference>
<evidence type="ECO:0000256" key="3">
    <source>
        <dbReference type="ARBA" id="ARBA00012856"/>
    </source>
</evidence>
<dbReference type="PANTHER" id="PTHR48069">
    <property type="entry name" value="DIHYDROFOLATE REDUCTASE"/>
    <property type="match status" value="1"/>
</dbReference>
<keyword evidence="5 8" id="KW-0521">NADP</keyword>
<comment type="catalytic activity">
    <reaction evidence="8">
        <text>(6S)-5,6,7,8-tetrahydrofolate + NADP(+) = 7,8-dihydrofolate + NADPH + H(+)</text>
        <dbReference type="Rhea" id="RHEA:15009"/>
        <dbReference type="ChEBI" id="CHEBI:15378"/>
        <dbReference type="ChEBI" id="CHEBI:57451"/>
        <dbReference type="ChEBI" id="CHEBI:57453"/>
        <dbReference type="ChEBI" id="CHEBI:57783"/>
        <dbReference type="ChEBI" id="CHEBI:58349"/>
        <dbReference type="EC" id="1.5.1.3"/>
    </reaction>
</comment>
<evidence type="ECO:0000313" key="11">
    <source>
        <dbReference type="EMBL" id="PWK93335.1"/>
    </source>
</evidence>
<dbReference type="EC" id="1.5.1.3" evidence="3 8"/>
<evidence type="ECO:0000256" key="7">
    <source>
        <dbReference type="ARBA" id="ARBA00025067"/>
    </source>
</evidence>
<dbReference type="PANTHER" id="PTHR48069:SF3">
    <property type="entry name" value="DIHYDROFOLATE REDUCTASE"/>
    <property type="match status" value="1"/>
</dbReference>
<keyword evidence="6 8" id="KW-0560">Oxidoreductase</keyword>
<dbReference type="InterPro" id="IPR001796">
    <property type="entry name" value="DHFR_dom"/>
</dbReference>
<evidence type="ECO:0000256" key="8">
    <source>
        <dbReference type="PIRNR" id="PIRNR000194"/>
    </source>
</evidence>
<evidence type="ECO:0000256" key="9">
    <source>
        <dbReference type="RuleBase" id="RU004474"/>
    </source>
</evidence>
<evidence type="ECO:0000256" key="1">
    <source>
        <dbReference type="ARBA" id="ARBA00004903"/>
    </source>
</evidence>
<evidence type="ECO:0000256" key="2">
    <source>
        <dbReference type="ARBA" id="ARBA00009539"/>
    </source>
</evidence>
<dbReference type="InterPro" id="IPR024072">
    <property type="entry name" value="DHFR-like_dom_sf"/>
</dbReference>
<comment type="pathway">
    <text evidence="1 8">Cofactor biosynthesis; tetrahydrofolate biosynthesis; 5,6,7,8-tetrahydrofolate from 7,8-dihydrofolate: step 1/1.</text>
</comment>
<comment type="similarity">
    <text evidence="2 8 9">Belongs to the dihydrofolate reductase family.</text>
</comment>
<comment type="caution">
    <text evidence="11">The sequence shown here is derived from an EMBL/GenBank/DDBJ whole genome shotgun (WGS) entry which is preliminary data.</text>
</comment>
<accession>A0ABX5LIG0</accession>
<dbReference type="Pfam" id="PF00186">
    <property type="entry name" value="DHFR_1"/>
    <property type="match status" value="1"/>
</dbReference>